<feature type="signal peptide" evidence="1">
    <location>
        <begin position="1"/>
        <end position="21"/>
    </location>
</feature>
<dbReference type="RefSeq" id="WP_168820481.1">
    <property type="nucleotide sequence ID" value="NZ_CP051217.1"/>
</dbReference>
<accession>A0A6H2DQH5</accession>
<evidence type="ECO:0000313" key="3">
    <source>
        <dbReference type="Proteomes" id="UP000501600"/>
    </source>
</evidence>
<dbReference type="Gene3D" id="3.40.30.10">
    <property type="entry name" value="Glutaredoxin"/>
    <property type="match status" value="1"/>
</dbReference>
<evidence type="ECO:0000256" key="1">
    <source>
        <dbReference type="SAM" id="SignalP"/>
    </source>
</evidence>
<feature type="chain" id="PRO_5026145531" evidence="1">
    <location>
        <begin position="22"/>
        <end position="163"/>
    </location>
</feature>
<dbReference type="CDD" id="cd02947">
    <property type="entry name" value="TRX_family"/>
    <property type="match status" value="1"/>
</dbReference>
<dbReference type="Proteomes" id="UP000501600">
    <property type="component" value="Chromosome"/>
</dbReference>
<sequence length="163" mass="18439">MRYVVLIIAALWFVNAPLAHAEKPSNSIDHPEARPFDKEAVAPDQVDAALAWAETSDKRVILVMGANWCHDSRSLSGWFAQPRFAEMLKPKYDVVYIDVGYKDRNIDVARRFGIEAIKGTPTVLVLSPHGVLLNRNSAHKWRDAASRSEEDIFAYFDQFVPEL</sequence>
<gene>
    <name evidence="2" type="ORF">HF685_13750</name>
</gene>
<reference evidence="2 3" key="1">
    <citation type="submission" date="2020-04" db="EMBL/GenBank/DDBJ databases">
        <title>Genome sequence for Sphingorhabdus sp. strain M1.</title>
        <authorList>
            <person name="Park S.-J."/>
        </authorList>
    </citation>
    <scope>NUCLEOTIDE SEQUENCE [LARGE SCALE GENOMIC DNA]</scope>
    <source>
        <strain evidence="2 3">JK6</strain>
    </source>
</reference>
<protein>
    <submittedName>
        <fullName evidence="2">Thioredoxin family protein</fullName>
    </submittedName>
</protein>
<evidence type="ECO:0000313" key="2">
    <source>
        <dbReference type="EMBL" id="QJB70215.1"/>
    </source>
</evidence>
<keyword evidence="1" id="KW-0732">Signal</keyword>
<name>A0A6H2DQH5_9SPHN</name>
<keyword evidence="3" id="KW-1185">Reference proteome</keyword>
<dbReference type="AlphaFoldDB" id="A0A6H2DQH5"/>
<dbReference type="KEGG" id="phao:HF685_13750"/>
<proteinExistence type="predicted"/>
<dbReference type="EMBL" id="CP051217">
    <property type="protein sequence ID" value="QJB70215.1"/>
    <property type="molecule type" value="Genomic_DNA"/>
</dbReference>
<dbReference type="InterPro" id="IPR036249">
    <property type="entry name" value="Thioredoxin-like_sf"/>
</dbReference>
<organism evidence="2 3">
    <name type="scientific">Parasphingorhabdus halotolerans</name>
    <dbReference type="NCBI Taxonomy" id="2725558"/>
    <lineage>
        <taxon>Bacteria</taxon>
        <taxon>Pseudomonadati</taxon>
        <taxon>Pseudomonadota</taxon>
        <taxon>Alphaproteobacteria</taxon>
        <taxon>Sphingomonadales</taxon>
        <taxon>Sphingomonadaceae</taxon>
        <taxon>Parasphingorhabdus</taxon>
    </lineage>
</organism>
<dbReference type="Pfam" id="PF13899">
    <property type="entry name" value="Thioredoxin_7"/>
    <property type="match status" value="1"/>
</dbReference>
<dbReference type="SUPFAM" id="SSF52833">
    <property type="entry name" value="Thioredoxin-like"/>
    <property type="match status" value="1"/>
</dbReference>